<evidence type="ECO:0000313" key="5">
    <source>
        <dbReference type="Proteomes" id="UP000681317"/>
    </source>
</evidence>
<name>A0ABN6FY84_9GAMM</name>
<evidence type="ECO:0000256" key="2">
    <source>
        <dbReference type="SAM" id="SignalP"/>
    </source>
</evidence>
<protein>
    <recommendedName>
        <fullName evidence="3">NAD-dependent epimerase/dehydratase domain-containing protein</fullName>
    </recommendedName>
</protein>
<feature type="domain" description="NAD-dependent epimerase/dehydratase" evidence="3">
    <location>
        <begin position="130"/>
        <end position="253"/>
    </location>
</feature>
<feature type="compositionally biased region" description="Basic residues" evidence="1">
    <location>
        <begin position="383"/>
        <end position="406"/>
    </location>
</feature>
<dbReference type="InterPro" id="IPR051783">
    <property type="entry name" value="NAD(P)-dependent_oxidoreduct"/>
</dbReference>
<dbReference type="Pfam" id="PF01370">
    <property type="entry name" value="Epimerase"/>
    <property type="match status" value="2"/>
</dbReference>
<feature type="signal peptide" evidence="2">
    <location>
        <begin position="1"/>
        <end position="24"/>
    </location>
</feature>
<dbReference type="PANTHER" id="PTHR48079">
    <property type="entry name" value="PROTEIN YEEZ"/>
    <property type="match status" value="1"/>
</dbReference>
<proteinExistence type="predicted"/>
<sequence length="406" mass="43925">MTNRRAFLKASLATAGLAALPAFARKPKAPEPRKPGDPMTILVMGGTGFLGPHFVEAARAKGHKLTLFNRGKTNPTRFSGEEFKDIEQLHGDRKTDMKALSGRRKWDAVLDTSAYLPADVTRSTQLLGKRVDQYLLVSTVSVYAKMDTPNQDETAPLAVLANPNVTEVTGDTYGGLKALCEQAANKEMPGRVTIVRPGLIVGPGDNTDRFTYWPARADRGGEILGPGSASDPTQFIDVRDLAAFLLKALEDQRFGTFNADAPAGKLTMGEVIATAQRVSGKPSKVTWVPADFLDQQHVSAWQDMPVWIPPVGEYAGFGRVSSAKAQAAGLTYRPLETTTADTLAYWHTLPEDRRAAPKAGLSMVREAEVLQAWHKSQAPAPVKKAKPKAPAKKGSSKKSSSKKKKH</sequence>
<dbReference type="PANTHER" id="PTHR48079:SF6">
    <property type="entry name" value="NAD(P)-BINDING DOMAIN-CONTAINING PROTEIN-RELATED"/>
    <property type="match status" value="1"/>
</dbReference>
<dbReference type="InterPro" id="IPR006311">
    <property type="entry name" value="TAT_signal"/>
</dbReference>
<organism evidence="4 5">
    <name type="scientific">Noviluteimonas caseinilytica</name>
    <dbReference type="NCBI Taxonomy" id="2675101"/>
    <lineage>
        <taxon>Bacteria</taxon>
        <taxon>Pseudomonadati</taxon>
        <taxon>Pseudomonadota</taxon>
        <taxon>Gammaproteobacteria</taxon>
        <taxon>Lysobacterales</taxon>
        <taxon>Lysobacteraceae</taxon>
        <taxon>Noviluteimonas</taxon>
    </lineage>
</organism>
<keyword evidence="2" id="KW-0732">Signal</keyword>
<dbReference type="Proteomes" id="UP000681317">
    <property type="component" value="Chromosome"/>
</dbReference>
<evidence type="ECO:0000259" key="3">
    <source>
        <dbReference type="Pfam" id="PF01370"/>
    </source>
</evidence>
<reference evidence="4 5" key="1">
    <citation type="submission" date="2021-03" db="EMBL/GenBank/DDBJ databases">
        <title>Complete Genome Sequences of Two Lysobacter Strains Isolated from Sea Water (Lysobacter caseinilyticus) and Soil (Lysobacter helvus) in South Korea.</title>
        <authorList>
            <person name="Watanabe Y."/>
            <person name="Arakawa K."/>
        </authorList>
    </citation>
    <scope>NUCLEOTIDE SEQUENCE [LARGE SCALE GENOMIC DNA]</scope>
    <source>
        <strain evidence="4 5">KVB24</strain>
    </source>
</reference>
<evidence type="ECO:0000313" key="4">
    <source>
        <dbReference type="EMBL" id="BCT92777.1"/>
    </source>
</evidence>
<dbReference type="EMBL" id="AP024545">
    <property type="protein sequence ID" value="BCT92777.1"/>
    <property type="molecule type" value="Genomic_DNA"/>
</dbReference>
<feature type="chain" id="PRO_5045510056" description="NAD-dependent epimerase/dehydratase domain-containing protein" evidence="2">
    <location>
        <begin position="25"/>
        <end position="406"/>
    </location>
</feature>
<gene>
    <name evidence="4" type="ORF">LYSCAS_18010</name>
</gene>
<evidence type="ECO:0000256" key="1">
    <source>
        <dbReference type="SAM" id="MobiDB-lite"/>
    </source>
</evidence>
<dbReference type="PROSITE" id="PS51318">
    <property type="entry name" value="TAT"/>
    <property type="match status" value="1"/>
</dbReference>
<dbReference type="InterPro" id="IPR001509">
    <property type="entry name" value="Epimerase_deHydtase"/>
</dbReference>
<accession>A0ABN6FY84</accession>
<feature type="domain" description="NAD-dependent epimerase/dehydratase" evidence="3">
    <location>
        <begin position="41"/>
        <end position="119"/>
    </location>
</feature>
<dbReference type="SUPFAM" id="SSF51735">
    <property type="entry name" value="NAD(P)-binding Rossmann-fold domains"/>
    <property type="match status" value="1"/>
</dbReference>
<dbReference type="RefSeq" id="WP_213433690.1">
    <property type="nucleotide sequence ID" value="NZ_AP024545.1"/>
</dbReference>
<keyword evidence="5" id="KW-1185">Reference proteome</keyword>
<dbReference type="Gene3D" id="3.40.50.720">
    <property type="entry name" value="NAD(P)-binding Rossmann-like Domain"/>
    <property type="match status" value="1"/>
</dbReference>
<feature type="region of interest" description="Disordered" evidence="1">
    <location>
        <begin position="372"/>
        <end position="406"/>
    </location>
</feature>
<dbReference type="InterPro" id="IPR036291">
    <property type="entry name" value="NAD(P)-bd_dom_sf"/>
</dbReference>